<dbReference type="SMART" id="SM00409">
    <property type="entry name" value="IG"/>
    <property type="match status" value="1"/>
</dbReference>
<organism evidence="14 15">
    <name type="scientific">Austrofundulus limnaeus</name>
    <name type="common">Annual killifish</name>
    <dbReference type="NCBI Taxonomy" id="52670"/>
    <lineage>
        <taxon>Eukaryota</taxon>
        <taxon>Metazoa</taxon>
        <taxon>Chordata</taxon>
        <taxon>Craniata</taxon>
        <taxon>Vertebrata</taxon>
        <taxon>Euteleostomi</taxon>
        <taxon>Actinopterygii</taxon>
        <taxon>Neopterygii</taxon>
        <taxon>Teleostei</taxon>
        <taxon>Neoteleostei</taxon>
        <taxon>Acanthomorphata</taxon>
        <taxon>Ovalentaria</taxon>
        <taxon>Atherinomorphae</taxon>
        <taxon>Cyprinodontiformes</taxon>
        <taxon>Rivulidae</taxon>
        <taxon>Austrofundulus</taxon>
    </lineage>
</organism>
<keyword evidence="8" id="KW-0675">Receptor</keyword>
<proteinExistence type="predicted"/>
<dbReference type="GO" id="GO:0007166">
    <property type="term" value="P:cell surface receptor signaling pathway"/>
    <property type="evidence" value="ECO:0007669"/>
    <property type="project" value="TreeGrafter"/>
</dbReference>
<keyword evidence="6 11" id="KW-0472">Membrane</keyword>
<accession>A0A2I4BP41</accession>
<evidence type="ECO:0000256" key="8">
    <source>
        <dbReference type="ARBA" id="ARBA00023170"/>
    </source>
</evidence>
<feature type="domain" description="Immunoglobulin" evidence="13">
    <location>
        <begin position="34"/>
        <end position="128"/>
    </location>
</feature>
<evidence type="ECO:0000256" key="5">
    <source>
        <dbReference type="ARBA" id="ARBA00022989"/>
    </source>
</evidence>
<evidence type="ECO:0000256" key="3">
    <source>
        <dbReference type="ARBA" id="ARBA00022692"/>
    </source>
</evidence>
<dbReference type="PANTHER" id="PTHR25466:SF2">
    <property type="entry name" value="T-LYMPHOCYTE ACTIVATION ANTIGEN CD86"/>
    <property type="match status" value="1"/>
</dbReference>
<name>A0A2I4BP41_AUSLI</name>
<dbReference type="InterPro" id="IPR036179">
    <property type="entry name" value="Ig-like_dom_sf"/>
</dbReference>
<dbReference type="STRING" id="52670.A0A2I4BP41"/>
<feature type="signal peptide" evidence="12">
    <location>
        <begin position="1"/>
        <end position="28"/>
    </location>
</feature>
<evidence type="ECO:0000256" key="10">
    <source>
        <dbReference type="ARBA" id="ARBA00023319"/>
    </source>
</evidence>
<dbReference type="InterPro" id="IPR003599">
    <property type="entry name" value="Ig_sub"/>
</dbReference>
<dbReference type="AlphaFoldDB" id="A0A2I4BP41"/>
<keyword evidence="9" id="KW-0325">Glycoprotein</keyword>
<sequence length="280" mass="30819">MKTSSWLPRLIKSRLLCLLVLILKITAAAENHFHLKYEGMVGGNVTFYCPVDDTQELQFLYFQKGDIFVNGYYIGKSVEDTWPNTRLDLNQTTIHMYGLNLSHAGEYTCYIMYINGDPHTIKLHLLVTASFSKPLITQRCEDNGCNVTCASHNGFPKQLITWQMEPDSNEMWKTEVLTDPTTKTLNVSSTGSINCSTGEVNVSCSVGSIISDVISVCAPTTSPSNNHQGIIAVTIPVILMGIVMIGTVICKCKKRMTVKHVATNDHAPEVIPLSGVEAAS</sequence>
<dbReference type="GO" id="GO:0042102">
    <property type="term" value="P:positive regulation of T cell proliferation"/>
    <property type="evidence" value="ECO:0007669"/>
    <property type="project" value="TreeGrafter"/>
</dbReference>
<protein>
    <submittedName>
        <fullName evidence="15">Uncharacterized protein LOC106521483</fullName>
    </submittedName>
</protein>
<evidence type="ECO:0000259" key="13">
    <source>
        <dbReference type="SMART" id="SM00409"/>
    </source>
</evidence>
<evidence type="ECO:0000313" key="14">
    <source>
        <dbReference type="Proteomes" id="UP000192220"/>
    </source>
</evidence>
<evidence type="ECO:0000256" key="1">
    <source>
        <dbReference type="ARBA" id="ARBA00004251"/>
    </source>
</evidence>
<evidence type="ECO:0000256" key="7">
    <source>
        <dbReference type="ARBA" id="ARBA00023157"/>
    </source>
</evidence>
<dbReference type="Proteomes" id="UP000192220">
    <property type="component" value="Unplaced"/>
</dbReference>
<evidence type="ECO:0000256" key="9">
    <source>
        <dbReference type="ARBA" id="ARBA00023180"/>
    </source>
</evidence>
<reference evidence="15" key="1">
    <citation type="submission" date="2025-08" db="UniProtKB">
        <authorList>
            <consortium name="RefSeq"/>
        </authorList>
    </citation>
    <scope>IDENTIFICATION</scope>
    <source>
        <strain evidence="15">Quisiro</strain>
        <tissue evidence="15">Liver</tissue>
    </source>
</reference>
<feature type="chain" id="PRO_5014124273" evidence="12">
    <location>
        <begin position="29"/>
        <end position="280"/>
    </location>
</feature>
<evidence type="ECO:0000256" key="4">
    <source>
        <dbReference type="ARBA" id="ARBA00022729"/>
    </source>
</evidence>
<dbReference type="GO" id="GO:0071222">
    <property type="term" value="P:cellular response to lipopolysaccharide"/>
    <property type="evidence" value="ECO:0007669"/>
    <property type="project" value="TreeGrafter"/>
</dbReference>
<keyword evidence="7" id="KW-1015">Disulfide bond</keyword>
<evidence type="ECO:0000256" key="11">
    <source>
        <dbReference type="SAM" id="Phobius"/>
    </source>
</evidence>
<dbReference type="InterPro" id="IPR051713">
    <property type="entry name" value="T-cell_Activation_Regulation"/>
</dbReference>
<dbReference type="InterPro" id="IPR013783">
    <property type="entry name" value="Ig-like_fold"/>
</dbReference>
<keyword evidence="5 11" id="KW-1133">Transmembrane helix</keyword>
<keyword evidence="3 11" id="KW-0812">Transmembrane</keyword>
<dbReference type="GO" id="GO:0031295">
    <property type="term" value="P:T cell costimulation"/>
    <property type="evidence" value="ECO:0007669"/>
    <property type="project" value="TreeGrafter"/>
</dbReference>
<keyword evidence="14" id="KW-1185">Reference proteome</keyword>
<dbReference type="GO" id="GO:0009897">
    <property type="term" value="C:external side of plasma membrane"/>
    <property type="evidence" value="ECO:0007669"/>
    <property type="project" value="TreeGrafter"/>
</dbReference>
<dbReference type="OrthoDB" id="9904387at2759"/>
<dbReference type="PANTHER" id="PTHR25466">
    <property type="entry name" value="T-LYMPHOCYTE ACTIVATION ANTIGEN"/>
    <property type="match status" value="1"/>
</dbReference>
<dbReference type="GO" id="GO:0006955">
    <property type="term" value="P:immune response"/>
    <property type="evidence" value="ECO:0007669"/>
    <property type="project" value="TreeGrafter"/>
</dbReference>
<dbReference type="GeneID" id="106521483"/>
<dbReference type="SUPFAM" id="SSF48726">
    <property type="entry name" value="Immunoglobulin"/>
    <property type="match status" value="1"/>
</dbReference>
<dbReference type="InParanoid" id="A0A2I4BP41"/>
<evidence type="ECO:0000313" key="15">
    <source>
        <dbReference type="RefSeq" id="XP_013869520.1"/>
    </source>
</evidence>
<feature type="transmembrane region" description="Helical" evidence="11">
    <location>
        <begin position="229"/>
        <end position="250"/>
    </location>
</feature>
<evidence type="ECO:0000256" key="2">
    <source>
        <dbReference type="ARBA" id="ARBA00022475"/>
    </source>
</evidence>
<keyword evidence="2" id="KW-1003">Cell membrane</keyword>
<dbReference type="KEGG" id="alim:106521483"/>
<evidence type="ECO:0000256" key="6">
    <source>
        <dbReference type="ARBA" id="ARBA00023136"/>
    </source>
</evidence>
<keyword evidence="10" id="KW-0393">Immunoglobulin domain</keyword>
<evidence type="ECO:0000256" key="12">
    <source>
        <dbReference type="SAM" id="SignalP"/>
    </source>
</evidence>
<dbReference type="GO" id="GO:0042130">
    <property type="term" value="P:negative regulation of T cell proliferation"/>
    <property type="evidence" value="ECO:0007669"/>
    <property type="project" value="TreeGrafter"/>
</dbReference>
<comment type="subcellular location">
    <subcellularLocation>
        <location evidence="1">Cell membrane</location>
        <topology evidence="1">Single-pass type I membrane protein</topology>
    </subcellularLocation>
</comment>
<gene>
    <name evidence="15" type="primary">LOC106521483</name>
</gene>
<dbReference type="Gene3D" id="2.60.40.10">
    <property type="entry name" value="Immunoglobulins"/>
    <property type="match status" value="2"/>
</dbReference>
<dbReference type="RefSeq" id="XP_013869520.1">
    <property type="nucleotide sequence ID" value="XM_014014066.1"/>
</dbReference>
<keyword evidence="4 12" id="KW-0732">Signal</keyword>